<dbReference type="CDD" id="cd07034">
    <property type="entry name" value="TPP_PYR_PFOR_IOR-alpha_like"/>
    <property type="match status" value="1"/>
</dbReference>
<dbReference type="FunFam" id="3.40.50.920:FF:000013">
    <property type="entry name" value="Ferredoxin oxidoreductase alpha subunit"/>
    <property type="match status" value="1"/>
</dbReference>
<dbReference type="InterPro" id="IPR033412">
    <property type="entry name" value="PFOR_II"/>
</dbReference>
<dbReference type="InterPro" id="IPR009014">
    <property type="entry name" value="Transketo_C/PFOR_II"/>
</dbReference>
<feature type="domain" description="Pyruvate:ferredoxin oxidoreductase core" evidence="3">
    <location>
        <begin position="273"/>
        <end position="367"/>
    </location>
</feature>
<dbReference type="OrthoDB" id="9794954at2"/>
<dbReference type="Proteomes" id="UP000322294">
    <property type="component" value="Unassembled WGS sequence"/>
</dbReference>
<feature type="domain" description="Pyruvate flavodoxin/ferredoxin oxidoreductase pyrimidine binding" evidence="2">
    <location>
        <begin position="16"/>
        <end position="248"/>
    </location>
</feature>
<dbReference type="SUPFAM" id="SSF52518">
    <property type="entry name" value="Thiamin diphosphate-binding fold (THDP-binding)"/>
    <property type="match status" value="1"/>
</dbReference>
<evidence type="ECO:0000313" key="5">
    <source>
        <dbReference type="Proteomes" id="UP000322294"/>
    </source>
</evidence>
<gene>
    <name evidence="4" type="ORF">LZ11_00015</name>
</gene>
<protein>
    <submittedName>
        <fullName evidence="4">2-oxoglutarate ferredoxin oxidoreductase subunit alpha</fullName>
    </submittedName>
</protein>
<evidence type="ECO:0000259" key="3">
    <source>
        <dbReference type="Pfam" id="PF17147"/>
    </source>
</evidence>
<dbReference type="SUPFAM" id="SSF52922">
    <property type="entry name" value="TK C-terminal domain-like"/>
    <property type="match status" value="1"/>
</dbReference>
<dbReference type="FunFam" id="3.40.50.970:FF:000022">
    <property type="entry name" value="2-oxoglutarate ferredoxin oxidoreductase alpha subunit"/>
    <property type="match status" value="1"/>
</dbReference>
<dbReference type="NCBIfam" id="NF006412">
    <property type="entry name" value="PRK08659.1"/>
    <property type="match status" value="1"/>
</dbReference>
<reference evidence="4 5" key="1">
    <citation type="submission" date="2019-07" db="EMBL/GenBank/DDBJ databases">
        <title>Genomic Encyclopedia of Type Strains, Phase I: the one thousand microbial genomes (KMG-I) project.</title>
        <authorList>
            <person name="Kyrpides N."/>
        </authorList>
    </citation>
    <scope>NUCLEOTIDE SEQUENCE [LARGE SCALE GENOMIC DNA]</scope>
    <source>
        <strain evidence="4 5">DSM 16647</strain>
    </source>
</reference>
<dbReference type="Pfam" id="PF01855">
    <property type="entry name" value="POR_N"/>
    <property type="match status" value="1"/>
</dbReference>
<organism evidence="4 5">
    <name type="scientific">Thermosediminibacter litoriperuensis</name>
    <dbReference type="NCBI Taxonomy" id="291989"/>
    <lineage>
        <taxon>Bacteria</taxon>
        <taxon>Bacillati</taxon>
        <taxon>Bacillota</taxon>
        <taxon>Clostridia</taxon>
        <taxon>Thermosediminibacterales</taxon>
        <taxon>Thermosediminibacteraceae</taxon>
        <taxon>Thermosediminibacter</taxon>
    </lineage>
</organism>
<dbReference type="Gene3D" id="3.40.50.970">
    <property type="match status" value="1"/>
</dbReference>
<dbReference type="PANTHER" id="PTHR32154:SF14">
    <property type="entry name" value="2-OXOGLUTARATE SYNTHASE SUBUNIT KORA"/>
    <property type="match status" value="1"/>
</dbReference>
<comment type="caution">
    <text evidence="4">The sequence shown here is derived from an EMBL/GenBank/DDBJ whole genome shotgun (WGS) entry which is preliminary data.</text>
</comment>
<sequence length="375" mass="41378">MHDRIKFLQGNEACVEGALTAGASFYAGYPITPSSEIAELASIRLPAVGGVFIQMEDEIASMAALVGASMAGAKAFTATSGPGFSLMQENIGLAIMTEAPCVIINVQRSGPSTGLATKPAQADVMQARWGTHGDHAIIVLSPASVQECYELMIQAFNFAEEFRTPVIFLSDEIVGHMREKVILRDDIPIVNRKFPKVDPPEYRPYQPGEDGVPPLAYFGSDYIFHASSSMHDETGYPNNVPDNAEKVIKRLYKKIYDHRDEIIITKEYETEDAEIILVSFGASARSAREAVYILRESGYKAGLLQLNTLWPFPDEKVRQLADRAKFMVVPEMNLGQIISEVKRVVEARIPVYGVNKVNGEIITPYEILGKIKEVF</sequence>
<proteinExistence type="predicted"/>
<dbReference type="InterPro" id="IPR050722">
    <property type="entry name" value="Pyruvate:ferred/Flavod_OxRd"/>
</dbReference>
<evidence type="ECO:0000256" key="1">
    <source>
        <dbReference type="ARBA" id="ARBA00023002"/>
    </source>
</evidence>
<dbReference type="AlphaFoldDB" id="A0A5S5AZE5"/>
<dbReference type="InterPro" id="IPR029061">
    <property type="entry name" value="THDP-binding"/>
</dbReference>
<dbReference type="InterPro" id="IPR002880">
    <property type="entry name" value="Pyrv_Fd/Flavodoxin_OxRdtase_N"/>
</dbReference>
<dbReference type="PANTHER" id="PTHR32154">
    <property type="entry name" value="PYRUVATE-FLAVODOXIN OXIDOREDUCTASE-RELATED"/>
    <property type="match status" value="1"/>
</dbReference>
<keyword evidence="1" id="KW-0560">Oxidoreductase</keyword>
<name>A0A5S5AZE5_9FIRM</name>
<dbReference type="Gene3D" id="3.40.50.920">
    <property type="match status" value="1"/>
</dbReference>
<dbReference type="GO" id="GO:0006979">
    <property type="term" value="P:response to oxidative stress"/>
    <property type="evidence" value="ECO:0007669"/>
    <property type="project" value="TreeGrafter"/>
</dbReference>
<evidence type="ECO:0000259" key="2">
    <source>
        <dbReference type="Pfam" id="PF01855"/>
    </source>
</evidence>
<dbReference type="Pfam" id="PF17147">
    <property type="entry name" value="PFOR_II"/>
    <property type="match status" value="1"/>
</dbReference>
<dbReference type="GO" id="GO:0016491">
    <property type="term" value="F:oxidoreductase activity"/>
    <property type="evidence" value="ECO:0007669"/>
    <property type="project" value="UniProtKB-KW"/>
</dbReference>
<dbReference type="EMBL" id="VNHO01000001">
    <property type="protein sequence ID" value="TYP59859.1"/>
    <property type="molecule type" value="Genomic_DNA"/>
</dbReference>
<keyword evidence="5" id="KW-1185">Reference proteome</keyword>
<dbReference type="RefSeq" id="WP_148865447.1">
    <property type="nucleotide sequence ID" value="NZ_VNHO01000001.1"/>
</dbReference>
<accession>A0A5S5AZE5</accession>
<evidence type="ECO:0000313" key="4">
    <source>
        <dbReference type="EMBL" id="TYP59859.1"/>
    </source>
</evidence>